<keyword evidence="1" id="KW-0812">Transmembrane</keyword>
<dbReference type="EMBL" id="VIWO01000007">
    <property type="protein sequence ID" value="TWF37314.1"/>
    <property type="molecule type" value="Genomic_DNA"/>
</dbReference>
<evidence type="ECO:0000313" key="3">
    <source>
        <dbReference type="Proteomes" id="UP000320811"/>
    </source>
</evidence>
<name>A0A561PGS1_9BACT</name>
<sequence length="40" mass="4412">MTLADIVLITKKIAIGIVIFLIPLIVISGAIWFVFNLLNN</sequence>
<keyword evidence="1" id="KW-0472">Membrane</keyword>
<evidence type="ECO:0000313" key="2">
    <source>
        <dbReference type="EMBL" id="TWF37314.1"/>
    </source>
</evidence>
<reference evidence="2 3" key="1">
    <citation type="submission" date="2019-06" db="EMBL/GenBank/DDBJ databases">
        <title>Sorghum-associated microbial communities from plants grown in Nebraska, USA.</title>
        <authorList>
            <person name="Schachtman D."/>
        </authorList>
    </citation>
    <scope>NUCLEOTIDE SEQUENCE [LARGE SCALE GENOMIC DNA]</scope>
    <source>
        <strain evidence="2 3">1209</strain>
    </source>
</reference>
<evidence type="ECO:0000256" key="1">
    <source>
        <dbReference type="SAM" id="Phobius"/>
    </source>
</evidence>
<comment type="caution">
    <text evidence="2">The sequence shown here is derived from an EMBL/GenBank/DDBJ whole genome shotgun (WGS) entry which is preliminary data.</text>
</comment>
<protein>
    <submittedName>
        <fullName evidence="2">Uncharacterized protein</fullName>
    </submittedName>
</protein>
<dbReference type="AlphaFoldDB" id="A0A561PGS1"/>
<keyword evidence="3" id="KW-1185">Reference proteome</keyword>
<keyword evidence="1" id="KW-1133">Transmembrane helix</keyword>
<dbReference type="Proteomes" id="UP000320811">
    <property type="component" value="Unassembled WGS sequence"/>
</dbReference>
<accession>A0A561PGS1</accession>
<organism evidence="2 3">
    <name type="scientific">Chitinophaga polysaccharea</name>
    <dbReference type="NCBI Taxonomy" id="1293035"/>
    <lineage>
        <taxon>Bacteria</taxon>
        <taxon>Pseudomonadati</taxon>
        <taxon>Bacteroidota</taxon>
        <taxon>Chitinophagia</taxon>
        <taxon>Chitinophagales</taxon>
        <taxon>Chitinophagaceae</taxon>
        <taxon>Chitinophaga</taxon>
    </lineage>
</organism>
<gene>
    <name evidence="2" type="ORF">FHW36_107241</name>
</gene>
<feature type="transmembrane region" description="Helical" evidence="1">
    <location>
        <begin position="12"/>
        <end position="35"/>
    </location>
</feature>
<proteinExistence type="predicted"/>